<dbReference type="AlphaFoldDB" id="A0AAN4Z6Z6"/>
<evidence type="ECO:0000313" key="2">
    <source>
        <dbReference type="EMBL" id="GMR34274.1"/>
    </source>
</evidence>
<feature type="compositionally biased region" description="Polar residues" evidence="1">
    <location>
        <begin position="430"/>
        <end position="443"/>
    </location>
</feature>
<protein>
    <submittedName>
        <fullName evidence="2">Uncharacterized protein</fullName>
    </submittedName>
</protein>
<gene>
    <name evidence="2" type="ORF">PMAYCL1PPCAC_04469</name>
</gene>
<feature type="compositionally biased region" description="Acidic residues" evidence="1">
    <location>
        <begin position="467"/>
        <end position="490"/>
    </location>
</feature>
<evidence type="ECO:0000256" key="1">
    <source>
        <dbReference type="SAM" id="MobiDB-lite"/>
    </source>
</evidence>
<accession>A0AAN4Z6Z6</accession>
<keyword evidence="3" id="KW-1185">Reference proteome</keyword>
<evidence type="ECO:0000313" key="3">
    <source>
        <dbReference type="Proteomes" id="UP001328107"/>
    </source>
</evidence>
<organism evidence="2 3">
    <name type="scientific">Pristionchus mayeri</name>
    <dbReference type="NCBI Taxonomy" id="1317129"/>
    <lineage>
        <taxon>Eukaryota</taxon>
        <taxon>Metazoa</taxon>
        <taxon>Ecdysozoa</taxon>
        <taxon>Nematoda</taxon>
        <taxon>Chromadorea</taxon>
        <taxon>Rhabditida</taxon>
        <taxon>Rhabditina</taxon>
        <taxon>Diplogasteromorpha</taxon>
        <taxon>Diplogasteroidea</taxon>
        <taxon>Neodiplogasteridae</taxon>
        <taxon>Pristionchus</taxon>
    </lineage>
</organism>
<feature type="compositionally biased region" description="Polar residues" evidence="1">
    <location>
        <begin position="217"/>
        <end position="244"/>
    </location>
</feature>
<feature type="region of interest" description="Disordered" evidence="1">
    <location>
        <begin position="419"/>
        <end position="512"/>
    </location>
</feature>
<dbReference type="Proteomes" id="UP001328107">
    <property type="component" value="Unassembled WGS sequence"/>
</dbReference>
<reference evidence="3" key="1">
    <citation type="submission" date="2022-10" db="EMBL/GenBank/DDBJ databases">
        <title>Genome assembly of Pristionchus species.</title>
        <authorList>
            <person name="Yoshida K."/>
            <person name="Sommer R.J."/>
        </authorList>
    </citation>
    <scope>NUCLEOTIDE SEQUENCE [LARGE SCALE GENOMIC DNA]</scope>
    <source>
        <strain evidence="3">RS5460</strain>
    </source>
</reference>
<comment type="caution">
    <text evidence="2">The sequence shown here is derived from an EMBL/GenBank/DDBJ whole genome shotgun (WGS) entry which is preliminary data.</text>
</comment>
<feature type="region of interest" description="Disordered" evidence="1">
    <location>
        <begin position="217"/>
        <end position="250"/>
    </location>
</feature>
<dbReference type="EMBL" id="BTRK01000002">
    <property type="protein sequence ID" value="GMR34274.1"/>
    <property type="molecule type" value="Genomic_DNA"/>
</dbReference>
<name>A0AAN4Z6Z6_9BILA</name>
<proteinExistence type="predicted"/>
<sequence>IMTSVPSAPNGQTGRAVAGIGDEDVRGMNGVEMEYMERAQEQGGYVEITDQQGNSYAVTLEDLAAIGVDITKEIVISEEQMNILFPADSPEESMSAGPMKSEEFDDTAGNDPITISILHDGGVKLVTAGGHESYFSHSQLAEINMDSQNLSDDDIKRIVQLAAAATGEVLYEDVEKPEKRRKLDSGVVAGMEERRERDVQRMQQPMLQRNYQSIHVPSHGAASTSAGHVPRPSNNVSTTRNNNGRKLPVNNGLIGESVKIQNAKGKIVPAIVRYSRPGNGAHSAGYKVQTEDGKFEWVHPDRIIDRAPARMADRDYDHKGYTSEPPASLITATTSASSGGLPMLQRRVFASSSGGLESQRGMLPMIRHLPVPSDHQHPPNFCCPVCDRRVYQKEPAYIVIRLPACDSCTREKILIVDDSTKESGEKSGGPCSSNRPQMRSIATDTVDLPTKHQEENATMEIPSTTSPEEETVTSEDTEGIETSAEEEAGSTEENTHEELLSLVVQPQEVPLS</sequence>
<feature type="non-terminal residue" evidence="2">
    <location>
        <position position="1"/>
    </location>
</feature>